<feature type="coiled-coil region" evidence="1">
    <location>
        <begin position="185"/>
        <end position="247"/>
    </location>
</feature>
<keyword evidence="3" id="KW-0812">Transmembrane</keyword>
<keyword evidence="3" id="KW-1133">Transmembrane helix</keyword>
<organism evidence="4 5">
    <name type="scientific">Astyanax mexicanus</name>
    <name type="common">Blind cave fish</name>
    <name type="synonym">Astyanax fasciatus mexicanus</name>
    <dbReference type="NCBI Taxonomy" id="7994"/>
    <lineage>
        <taxon>Eukaryota</taxon>
        <taxon>Metazoa</taxon>
        <taxon>Chordata</taxon>
        <taxon>Craniata</taxon>
        <taxon>Vertebrata</taxon>
        <taxon>Euteleostomi</taxon>
        <taxon>Actinopterygii</taxon>
        <taxon>Neopterygii</taxon>
        <taxon>Teleostei</taxon>
        <taxon>Ostariophysi</taxon>
        <taxon>Characiformes</taxon>
        <taxon>Characoidei</taxon>
        <taxon>Acestrorhamphidae</taxon>
        <taxon>Acestrorhamphinae</taxon>
        <taxon>Astyanax</taxon>
    </lineage>
</organism>
<sequence>MEINMSQKSSTTVLVKNSIKKVVDPLKDGLQSINRVYEALIGEDVDSFSGQCRNYSFIREQIVETEQSLQKSEQASNSGLKSLDENIEILTRDEGIFEREKRSTQQTLDNLKTEQESNNKLLKQSEDSVEVARSHLRSARDTLQKQKERKSTAGIVTGVGAGLFLIPVVGWIAGSAMVIGGAVGLVEASDAVRVAEQEERRSESEVNRYSSKVSEYNSKISQTKSNISQKNDQIEQIRKKIQKVKEQRAAVAEFQSNVRKAVHILSGRVSVVECQTRRFIYLEPVMKVMENLMKAAGDIGGSQLLSDEDVPKLLNTMRENNRKLAAICNSSNNLEDERYC</sequence>
<feature type="compositionally biased region" description="Basic and acidic residues" evidence="2">
    <location>
        <begin position="111"/>
        <end position="150"/>
    </location>
</feature>
<dbReference type="Proteomes" id="UP000752171">
    <property type="component" value="Unassembled WGS sequence"/>
</dbReference>
<gene>
    <name evidence="4" type="ORF">AMEX_G4705</name>
</gene>
<dbReference type="AlphaFoldDB" id="A0A8T2M7T6"/>
<protein>
    <submittedName>
        <fullName evidence="4">Uncharacterized protein</fullName>
    </submittedName>
</protein>
<evidence type="ECO:0000256" key="1">
    <source>
        <dbReference type="SAM" id="Coils"/>
    </source>
</evidence>
<feature type="region of interest" description="Disordered" evidence="2">
    <location>
        <begin position="101"/>
        <end position="150"/>
    </location>
</feature>
<dbReference type="Gene3D" id="1.20.1170.10">
    <property type="match status" value="1"/>
</dbReference>
<evidence type="ECO:0000256" key="3">
    <source>
        <dbReference type="SAM" id="Phobius"/>
    </source>
</evidence>
<keyword evidence="3" id="KW-0472">Membrane</keyword>
<dbReference type="EMBL" id="JAICCE010000003">
    <property type="protein sequence ID" value="KAG9279197.1"/>
    <property type="molecule type" value="Genomic_DNA"/>
</dbReference>
<evidence type="ECO:0000256" key="2">
    <source>
        <dbReference type="SAM" id="MobiDB-lite"/>
    </source>
</evidence>
<comment type="caution">
    <text evidence="4">The sequence shown here is derived from an EMBL/GenBank/DDBJ whole genome shotgun (WGS) entry which is preliminary data.</text>
</comment>
<reference evidence="4 5" key="1">
    <citation type="submission" date="2021-07" db="EMBL/GenBank/DDBJ databases">
        <authorList>
            <person name="Imarazene B."/>
            <person name="Zahm M."/>
            <person name="Klopp C."/>
            <person name="Cabau C."/>
            <person name="Beille S."/>
            <person name="Jouanno E."/>
            <person name="Castinel A."/>
            <person name="Lluch J."/>
            <person name="Gil L."/>
            <person name="Kuchtly C."/>
            <person name="Lopez Roques C."/>
            <person name="Donnadieu C."/>
            <person name="Parrinello H."/>
            <person name="Journot L."/>
            <person name="Du K."/>
            <person name="Schartl M."/>
            <person name="Retaux S."/>
            <person name="Guiguen Y."/>
        </authorList>
    </citation>
    <scope>NUCLEOTIDE SEQUENCE [LARGE SCALE GENOMIC DNA]</scope>
    <source>
        <strain evidence="4">Pach_M1</strain>
        <tissue evidence="4">Testis</tissue>
    </source>
</reference>
<name>A0A8T2M7T6_ASTMX</name>
<proteinExistence type="predicted"/>
<evidence type="ECO:0000313" key="5">
    <source>
        <dbReference type="Proteomes" id="UP000752171"/>
    </source>
</evidence>
<feature type="transmembrane region" description="Helical" evidence="3">
    <location>
        <begin position="153"/>
        <end position="173"/>
    </location>
</feature>
<keyword evidence="1" id="KW-0175">Coiled coil</keyword>
<evidence type="ECO:0000313" key="4">
    <source>
        <dbReference type="EMBL" id="KAG9279197.1"/>
    </source>
</evidence>
<accession>A0A8T2M7T6</accession>